<keyword evidence="3" id="KW-1185">Reference proteome</keyword>
<feature type="transmembrane region" description="Helical" evidence="1">
    <location>
        <begin position="45"/>
        <end position="68"/>
    </location>
</feature>
<protein>
    <submittedName>
        <fullName evidence="2">Uncharacterized protein</fullName>
    </submittedName>
</protein>
<dbReference type="Proteomes" id="UP000092154">
    <property type="component" value="Unassembled WGS sequence"/>
</dbReference>
<sequence length="104" mass="11831">MGDYRFAGVLMRWLSSCCNVRFCRVLITFFDLRFHQVFFCPSVRLYAPLVFLTLLAANLASLTVVHLLGWHAALMVKNFAQIHTKGDVDMNVNLRLAKAMPVVV</sequence>
<reference evidence="2 3" key="1">
    <citation type="submission" date="2016-06" db="EMBL/GenBank/DDBJ databases">
        <title>Comparative genomics of the ectomycorrhizal sister species Rhizopogon vinicolor and Rhizopogon vesiculosus (Basidiomycota: Boletales) reveals a divergence of the mating type B locus.</title>
        <authorList>
            <consortium name="DOE Joint Genome Institute"/>
            <person name="Mujic A.B."/>
            <person name="Kuo A."/>
            <person name="Tritt A."/>
            <person name="Lipzen A."/>
            <person name="Chen C."/>
            <person name="Johnson J."/>
            <person name="Sharma A."/>
            <person name="Barry K."/>
            <person name="Grigoriev I.V."/>
            <person name="Spatafora J.W."/>
        </authorList>
    </citation>
    <scope>NUCLEOTIDE SEQUENCE [LARGE SCALE GENOMIC DNA]</scope>
    <source>
        <strain evidence="2 3">AM-OR11-026</strain>
    </source>
</reference>
<evidence type="ECO:0000313" key="2">
    <source>
        <dbReference type="EMBL" id="OAX31879.1"/>
    </source>
</evidence>
<dbReference type="InParanoid" id="A0A1B7MH16"/>
<keyword evidence="1" id="KW-0472">Membrane</keyword>
<dbReference type="AlphaFoldDB" id="A0A1B7MH16"/>
<gene>
    <name evidence="2" type="ORF">K503DRAFT_38417</name>
</gene>
<evidence type="ECO:0000256" key="1">
    <source>
        <dbReference type="SAM" id="Phobius"/>
    </source>
</evidence>
<name>A0A1B7MH16_9AGAM</name>
<evidence type="ECO:0000313" key="3">
    <source>
        <dbReference type="Proteomes" id="UP000092154"/>
    </source>
</evidence>
<proteinExistence type="predicted"/>
<accession>A0A1B7MH16</accession>
<organism evidence="2 3">
    <name type="scientific">Rhizopogon vinicolor AM-OR11-026</name>
    <dbReference type="NCBI Taxonomy" id="1314800"/>
    <lineage>
        <taxon>Eukaryota</taxon>
        <taxon>Fungi</taxon>
        <taxon>Dikarya</taxon>
        <taxon>Basidiomycota</taxon>
        <taxon>Agaricomycotina</taxon>
        <taxon>Agaricomycetes</taxon>
        <taxon>Agaricomycetidae</taxon>
        <taxon>Boletales</taxon>
        <taxon>Suillineae</taxon>
        <taxon>Rhizopogonaceae</taxon>
        <taxon>Rhizopogon</taxon>
    </lineage>
</organism>
<keyword evidence="1" id="KW-1133">Transmembrane helix</keyword>
<dbReference type="EMBL" id="KV449203">
    <property type="protein sequence ID" value="OAX31879.1"/>
    <property type="molecule type" value="Genomic_DNA"/>
</dbReference>
<keyword evidence="1" id="KW-0812">Transmembrane</keyword>